<protein>
    <submittedName>
        <fullName evidence="2">DNA helicase</fullName>
    </submittedName>
</protein>
<evidence type="ECO:0000313" key="2">
    <source>
        <dbReference type="EMBL" id="AMM33453.1"/>
    </source>
</evidence>
<feature type="compositionally biased region" description="Basic and acidic residues" evidence="1">
    <location>
        <begin position="1266"/>
        <end position="1298"/>
    </location>
</feature>
<dbReference type="Proteomes" id="UP000070134">
    <property type="component" value="Chromosome"/>
</dbReference>
<keyword evidence="3" id="KW-1185">Reference proteome</keyword>
<dbReference type="InterPro" id="IPR027417">
    <property type="entry name" value="P-loop_NTPase"/>
</dbReference>
<accession>A0A127A2B9</accession>
<organism evidence="2 3">
    <name type="scientific">Sinomonas atrocyanea</name>
    <dbReference type="NCBI Taxonomy" id="37927"/>
    <lineage>
        <taxon>Bacteria</taxon>
        <taxon>Bacillati</taxon>
        <taxon>Actinomycetota</taxon>
        <taxon>Actinomycetes</taxon>
        <taxon>Micrococcales</taxon>
        <taxon>Micrococcaceae</taxon>
        <taxon>Sinomonas</taxon>
    </lineage>
</organism>
<feature type="compositionally biased region" description="Low complexity" evidence="1">
    <location>
        <begin position="1315"/>
        <end position="1327"/>
    </location>
</feature>
<keyword evidence="2" id="KW-0547">Nucleotide-binding</keyword>
<proteinExistence type="predicted"/>
<dbReference type="KEGG" id="satk:SA2016_2788"/>
<reference evidence="2 3" key="1">
    <citation type="submission" date="2016-02" db="EMBL/GenBank/DDBJ databases">
        <title>Complete genome of Sinomonas atrocyanea KCTC 3377.</title>
        <authorList>
            <person name="Kim K.M."/>
        </authorList>
    </citation>
    <scope>NUCLEOTIDE SEQUENCE [LARGE SCALE GENOMIC DNA]</scope>
    <source>
        <strain evidence="2 3">KCTC 3377</strain>
    </source>
</reference>
<keyword evidence="2" id="KW-0347">Helicase</keyword>
<dbReference type="InterPro" id="IPR025103">
    <property type="entry name" value="DUF4011"/>
</dbReference>
<keyword evidence="2" id="KW-0067">ATP-binding</keyword>
<evidence type="ECO:0000256" key="1">
    <source>
        <dbReference type="SAM" id="MobiDB-lite"/>
    </source>
</evidence>
<feature type="compositionally biased region" description="Low complexity" evidence="1">
    <location>
        <begin position="1347"/>
        <end position="1371"/>
    </location>
</feature>
<dbReference type="GO" id="GO:0004386">
    <property type="term" value="F:helicase activity"/>
    <property type="evidence" value="ECO:0007669"/>
    <property type="project" value="UniProtKB-KW"/>
</dbReference>
<sequence length="1460" mass="158143">MPETTSPEEEARLEAWLSALPGVTGPDTMLGYYPGTDGSIDLTRAHASGLAQLLAGRRTRLSTLLRERHDYTRAARAARNLRAKSHELANERGVDAGHLAAGLATWTSAVGGKPRRVSAPVLLAAVALTVRPEQDDFELKLTEQARINPALVRHLRSIHRIDVDAPAIEKLAYSTARLDPQPVLDRIRTLIAPIAGAQVESRLLVSTFADLEESLEDPSISAAHPVLAALASTSGSVHPAPEPLDDSRFKALDERDPEEEFLVLDADVDQQLVIDAVRAGDSLVVEAPPGTGQTQTAVNALATLVESGRSVLVIAERRASLAELHRRCDELGLGSLALQLGATVTPGQLRQQVVRSIVRNEKSQEPRLQGVYRVLRERRHQLMDHVASLHNVRERWGCSPYEAMQSLAALTSLHPAPSTTVRLKRSVLDSIRDRAGLSERLRRAAELGSFSRAAAESPWHGARLVTRRETEEARELAARLATEVPALEERMNAVAEHAAIRLERTVGGWGRQLELLVAVRESLDKFTPDIFDRPVMDLIAATAPAAWRRERGIEVTALQRSRLRRVAKEYVRPGVHLADLHSSLVLVQSQREAWSACAVSQRHPSVPSGLAELREAYVAAERGLRRLGAIVAPTKLGGRLLETDIAELRTRLDALAEDSRILRSLPERTLLEDELREHGLTDLLADLTEREAAPAVVTAELELAWWQSVLEAMISGDDYLAMSDGEQLRRAESEFARADRAHIASGAARLRWRLAREWAEAIERHPREAESLRAILKDGRISLTALERQSPRLIRPLVPVWMCSPYALAAALPRDRRFDAVLLLDADSMPLRAALPGIGRGQQIIAFGDPQVANPRPFSVSVEQQAGQPLAPSVDSALTALSRVLPSVRLRTTYRSVDEDLDLQLSRRFYSGRLRRLPDGPSVTGLDRPFLLEYLPDGTGLPSGEDGGVESVAAEVNRVVDLVFDHARHRPGVSLAVVTASAHHAARVGEAIRLQMANHPDLVAFFSGGTEPFRVVHIDRAGGLVRDHVIFSLGFGRTPHGRAMHHFGPLSEPGGRRRFALAMSRARHSLHVLSCFQPSELDVTRLSEGASDFYELLDRELGGNTQLGTPATRAAASAEALGADPLVTDLGDRLSSRGARVWHHYDGAVDMAAAIDPVLTIGREDHETSVPVAVESDGTARYRSMSVRERTRQRPELLGRLGWKHFTLWTIEVFTDPSGCAEMIAGELGLATDADENGTAGFLDGAWGGGHDGRHRPVTSAQAWEADGRTRSQRESEGTTAMSERDEAQGPDRRDRAGSADSADGGRGSEGPAGAGPDASGAAAAGPEGFGSWFADRDAADAEDPSAGEAGAAGGADAYADSGDSDANGGSTDEAGPQDGGTSAEADRDEAEAAAGEPTETGELRRPRGSRRVTVPGTGPAEADEPESAAVQRPYEPVTRRSAERARERWLKEQRPPHWG</sequence>
<dbReference type="STRING" id="37927.SA2016_2788"/>
<keyword evidence="2" id="KW-0378">Hydrolase</keyword>
<dbReference type="Pfam" id="PF13195">
    <property type="entry name" value="DUF4011"/>
    <property type="match status" value="1"/>
</dbReference>
<gene>
    <name evidence="2" type="ORF">SA2016_2788</name>
</gene>
<name>A0A127A2B9_9MICC</name>
<dbReference type="PATRIC" id="fig|37927.3.peg.2864"/>
<feature type="region of interest" description="Disordered" evidence="1">
    <location>
        <begin position="1242"/>
        <end position="1460"/>
    </location>
</feature>
<evidence type="ECO:0000313" key="3">
    <source>
        <dbReference type="Proteomes" id="UP000070134"/>
    </source>
</evidence>
<feature type="compositionally biased region" description="Basic and acidic residues" evidence="1">
    <location>
        <begin position="1438"/>
        <end position="1460"/>
    </location>
</feature>
<dbReference type="Gene3D" id="3.40.50.300">
    <property type="entry name" value="P-loop containing nucleotide triphosphate hydrolases"/>
    <property type="match status" value="2"/>
</dbReference>
<feature type="compositionally biased region" description="Gly residues" evidence="1">
    <location>
        <begin position="1305"/>
        <end position="1314"/>
    </location>
</feature>
<dbReference type="EMBL" id="CP014518">
    <property type="protein sequence ID" value="AMM33453.1"/>
    <property type="molecule type" value="Genomic_DNA"/>
</dbReference>
<dbReference type="SUPFAM" id="SSF52540">
    <property type="entry name" value="P-loop containing nucleoside triphosphate hydrolases"/>
    <property type="match status" value="1"/>
</dbReference>